<dbReference type="InterPro" id="IPR047801">
    <property type="entry name" value="Peptidase_C45"/>
</dbReference>
<dbReference type="Pfam" id="PF04916">
    <property type="entry name" value="Phospholip_B"/>
    <property type="match status" value="1"/>
</dbReference>
<dbReference type="GO" id="GO:0016042">
    <property type="term" value="P:lipid catabolic process"/>
    <property type="evidence" value="ECO:0007669"/>
    <property type="project" value="UniProtKB-KW"/>
</dbReference>
<protein>
    <submittedName>
        <fullName evidence="7">Uncharacterized protein</fullName>
    </submittedName>
</protein>
<dbReference type="PANTHER" id="PTHR34180:SF1">
    <property type="entry name" value="BETA-ALANYL-DOPAMINE_CARCININE HYDROLASE"/>
    <property type="match status" value="1"/>
</dbReference>
<proteinExistence type="predicted"/>
<dbReference type="AlphaFoldDB" id="A0A6C0CWH5"/>
<keyword evidence="2" id="KW-0378">Hydrolase</keyword>
<dbReference type="EMBL" id="MN739500">
    <property type="protein sequence ID" value="QHT08691.1"/>
    <property type="molecule type" value="Genomic_DNA"/>
</dbReference>
<reference evidence="7" key="1">
    <citation type="journal article" date="2020" name="Nature">
        <title>Giant virus diversity and host interactions through global metagenomics.</title>
        <authorList>
            <person name="Schulz F."/>
            <person name="Roux S."/>
            <person name="Paez-Espino D."/>
            <person name="Jungbluth S."/>
            <person name="Walsh D.A."/>
            <person name="Denef V.J."/>
            <person name="McMahon K.D."/>
            <person name="Konstantinidis K.T."/>
            <person name="Eloe-Fadrosh E.A."/>
            <person name="Kyrpides N.C."/>
            <person name="Woyke T."/>
        </authorList>
    </citation>
    <scope>NUCLEOTIDE SEQUENCE</scope>
    <source>
        <strain evidence="7">GVMAG-M-3300023109-53</strain>
    </source>
</reference>
<evidence type="ECO:0000256" key="4">
    <source>
        <dbReference type="ARBA" id="ARBA00023098"/>
    </source>
</evidence>
<evidence type="ECO:0000313" key="7">
    <source>
        <dbReference type="EMBL" id="QHT08691.1"/>
    </source>
</evidence>
<evidence type="ECO:0000256" key="5">
    <source>
        <dbReference type="ARBA" id="ARBA00023180"/>
    </source>
</evidence>
<sequence>MSYTNVKNGHKHHKDGWNFVAIWGKPYERGLAHGKLMKKEIHEAINTMKWSLVDSQGFDEDFFIKFSNFIFKDTIKKNFPEIYQELEGIAKGSEIHIDEIILWNNSSSLDYALPKLKEYISQIPELQKKYGPLIDVLPNTGQMEGGSSDKCSAFMALKPYTTDGKIVCSHNSFDNFISGQWFNTILSITPENGCEMIMQTAPGYICSFTDFAITGNGFIVTETTIGGFLPYEHKLPISCRIRKAMQYAKSLDDYEDILKEGNSGDYANSWLIGDINNNEIMRIELGLQFVGVERKKEGYFIGFNAPYDPRIRNLECTNSGFDDIRRHQGARKVRLETLMEKYKGKIDIPLAKEIIADHFDVYLNKVNMCSRTVCSHYELDNRQFMSQADRPLPYQPRGAVDGTCTDTTLAKDMKMWGRWGSSCGTPFYVKPYLDINPQWKRYGPWLKDRPQEEWSLFQSYSRIKNKKEHEKLAKARKNVAAELEDASPYYLRYTPQLIEDKVEKGLITKEQATKIIETKIKKQVTSKFQGKPKKKKTKKKKTKRKYNKKINK</sequence>
<evidence type="ECO:0000256" key="2">
    <source>
        <dbReference type="ARBA" id="ARBA00022801"/>
    </source>
</evidence>
<evidence type="ECO:0000256" key="6">
    <source>
        <dbReference type="SAM" id="MobiDB-lite"/>
    </source>
</evidence>
<dbReference type="InterPro" id="IPR047794">
    <property type="entry name" value="C45_proenzyme-like"/>
</dbReference>
<dbReference type="InterPro" id="IPR007000">
    <property type="entry name" value="PLipase_B-like"/>
</dbReference>
<evidence type="ECO:0000256" key="3">
    <source>
        <dbReference type="ARBA" id="ARBA00022963"/>
    </source>
</evidence>
<dbReference type="GO" id="GO:0004620">
    <property type="term" value="F:phospholipase activity"/>
    <property type="evidence" value="ECO:0007669"/>
    <property type="project" value="InterPro"/>
</dbReference>
<dbReference type="NCBIfam" id="NF040521">
    <property type="entry name" value="C45_proenzyme"/>
    <property type="match status" value="1"/>
</dbReference>
<keyword evidence="5" id="KW-0325">Glycoprotein</keyword>
<name>A0A6C0CWH5_9ZZZZ</name>
<keyword evidence="3" id="KW-0442">Lipid degradation</keyword>
<feature type="region of interest" description="Disordered" evidence="6">
    <location>
        <begin position="523"/>
        <end position="552"/>
    </location>
</feature>
<dbReference type="PANTHER" id="PTHR34180">
    <property type="entry name" value="PEPTIDASE C45"/>
    <property type="match status" value="1"/>
</dbReference>
<feature type="compositionally biased region" description="Basic residues" evidence="6">
    <location>
        <begin position="530"/>
        <end position="552"/>
    </location>
</feature>
<accession>A0A6C0CWH5</accession>
<evidence type="ECO:0000256" key="1">
    <source>
        <dbReference type="ARBA" id="ARBA00022729"/>
    </source>
</evidence>
<dbReference type="Gene3D" id="3.60.60.30">
    <property type="match status" value="1"/>
</dbReference>
<organism evidence="7">
    <name type="scientific">viral metagenome</name>
    <dbReference type="NCBI Taxonomy" id="1070528"/>
    <lineage>
        <taxon>unclassified sequences</taxon>
        <taxon>metagenomes</taxon>
        <taxon>organismal metagenomes</taxon>
    </lineage>
</organism>
<keyword evidence="1" id="KW-0732">Signal</keyword>
<keyword evidence="4" id="KW-0443">Lipid metabolism</keyword>